<feature type="region of interest" description="Disordered" evidence="1">
    <location>
        <begin position="232"/>
        <end position="268"/>
    </location>
</feature>
<evidence type="ECO:0000313" key="3">
    <source>
        <dbReference type="Proteomes" id="UP000015453"/>
    </source>
</evidence>
<comment type="caution">
    <text evidence="2">The sequence shown here is derived from an EMBL/GenBank/DDBJ whole genome shotgun (WGS) entry which is preliminary data.</text>
</comment>
<dbReference type="Pfam" id="PF06046">
    <property type="entry name" value="Sec6"/>
    <property type="match status" value="1"/>
</dbReference>
<dbReference type="GO" id="GO:0006887">
    <property type="term" value="P:exocytosis"/>
    <property type="evidence" value="ECO:0007669"/>
    <property type="project" value="InterPro"/>
</dbReference>
<dbReference type="GO" id="GO:0000145">
    <property type="term" value="C:exocyst"/>
    <property type="evidence" value="ECO:0007669"/>
    <property type="project" value="InterPro"/>
</dbReference>
<dbReference type="Gene3D" id="1.10.357.50">
    <property type="match status" value="1"/>
</dbReference>
<evidence type="ECO:0000313" key="2">
    <source>
        <dbReference type="EMBL" id="EPS62119.1"/>
    </source>
</evidence>
<dbReference type="EMBL" id="AUSU01006385">
    <property type="protein sequence ID" value="EPS62119.1"/>
    <property type="molecule type" value="Genomic_DNA"/>
</dbReference>
<dbReference type="InterPro" id="IPR010326">
    <property type="entry name" value="EXOC3/Sec6"/>
</dbReference>
<dbReference type="GO" id="GO:0051601">
    <property type="term" value="P:exocyst localization"/>
    <property type="evidence" value="ECO:0007669"/>
    <property type="project" value="TreeGrafter"/>
</dbReference>
<sequence length="477" mass="54231">MMVEDLGVEAKEAAVREVAKLLPLPELLQSIASIKADYISRQQANDAQLSTMVAEQVEQAQAGLESLSSSDKTIRQLSENFREIEKLCQECQLLIENHDQIKLLSNARNNLNTTLKDVEGMMSISVEAAEAHNSLSNDKELINTYERLTALDGKRRFALAAASSHEEEVGRLREYFEDVDRTWETFEKTLWGHISNFFKLAKESPQTLVRALRVVEMQEILDQQLAEEAAEAEGGGNVEYGANSHKNTKKSTSGTQSSRNLAQQKVKVQGKGYKDRCYEQIRKSVEERFNRLLSEAVFDNLEGALEEAKKVGEELGDAYDYVAPCFPPRYEIFQFMVNLYTERFIRWLRLLSDRANDLRNTDILKVTAWVVEYQDNIIGLGVDESLAHVCSESGAMDPFVNTYVERMQATTRGWYLNLLKDDKVKPPKRTEEGKLYTPVAVDLFRILGDQVQIVREKSTDVMLYRISLAIIQVLTCF</sequence>
<dbReference type="GO" id="GO:0000149">
    <property type="term" value="F:SNARE binding"/>
    <property type="evidence" value="ECO:0007669"/>
    <property type="project" value="TreeGrafter"/>
</dbReference>
<protein>
    <recommendedName>
        <fullName evidence="4">Exocyst complex component Sec6</fullName>
    </recommendedName>
</protein>
<dbReference type="AlphaFoldDB" id="S8C5V3"/>
<evidence type="ECO:0008006" key="4">
    <source>
        <dbReference type="Google" id="ProtNLM"/>
    </source>
</evidence>
<proteinExistence type="predicted"/>
<dbReference type="PANTHER" id="PTHR21292">
    <property type="entry name" value="EXOCYST COMPLEX COMPONENT SEC6-RELATED"/>
    <property type="match status" value="1"/>
</dbReference>
<accession>S8C5V3</accession>
<reference evidence="2 3" key="1">
    <citation type="journal article" date="2013" name="BMC Genomics">
        <title>The miniature genome of a carnivorous plant Genlisea aurea contains a low number of genes and short non-coding sequences.</title>
        <authorList>
            <person name="Leushkin E.V."/>
            <person name="Sutormin R.A."/>
            <person name="Nabieva E.R."/>
            <person name="Penin A.A."/>
            <person name="Kondrashov A.S."/>
            <person name="Logacheva M.D."/>
        </authorList>
    </citation>
    <scope>NUCLEOTIDE SEQUENCE [LARGE SCALE GENOMIC DNA]</scope>
</reference>
<dbReference type="OrthoDB" id="190098at2759"/>
<dbReference type="Proteomes" id="UP000015453">
    <property type="component" value="Unassembled WGS sequence"/>
</dbReference>
<feature type="compositionally biased region" description="Polar residues" evidence="1">
    <location>
        <begin position="250"/>
        <end position="262"/>
    </location>
</feature>
<organism evidence="2 3">
    <name type="scientific">Genlisea aurea</name>
    <dbReference type="NCBI Taxonomy" id="192259"/>
    <lineage>
        <taxon>Eukaryota</taxon>
        <taxon>Viridiplantae</taxon>
        <taxon>Streptophyta</taxon>
        <taxon>Embryophyta</taxon>
        <taxon>Tracheophyta</taxon>
        <taxon>Spermatophyta</taxon>
        <taxon>Magnoliopsida</taxon>
        <taxon>eudicotyledons</taxon>
        <taxon>Gunneridae</taxon>
        <taxon>Pentapetalae</taxon>
        <taxon>asterids</taxon>
        <taxon>lamiids</taxon>
        <taxon>Lamiales</taxon>
        <taxon>Lentibulariaceae</taxon>
        <taxon>Genlisea</taxon>
    </lineage>
</organism>
<name>S8C5V3_9LAMI</name>
<keyword evidence="3" id="KW-1185">Reference proteome</keyword>
<feature type="non-terminal residue" evidence="2">
    <location>
        <position position="477"/>
    </location>
</feature>
<evidence type="ECO:0000256" key="1">
    <source>
        <dbReference type="SAM" id="MobiDB-lite"/>
    </source>
</evidence>
<dbReference type="PANTHER" id="PTHR21292:SF1">
    <property type="entry name" value="EXOCYST COMPLEX COMPONENT 3"/>
    <property type="match status" value="1"/>
</dbReference>
<gene>
    <name evidence="2" type="ORF">M569_12674</name>
</gene>